<dbReference type="Pfam" id="PF14778">
    <property type="entry name" value="ODR4-like"/>
    <property type="match status" value="1"/>
</dbReference>
<evidence type="ECO:0000256" key="6">
    <source>
        <dbReference type="ARBA" id="ARBA00022989"/>
    </source>
</evidence>
<proteinExistence type="inferred from homology"/>
<dbReference type="InParanoid" id="A0A668ATS9"/>
<dbReference type="PANTHER" id="PTHR33966:SF1">
    <property type="entry name" value="PROTEIN ODR-4 HOMOLOG"/>
    <property type="match status" value="1"/>
</dbReference>
<accession>A0A668ATS9</accession>
<evidence type="ECO:0000313" key="10">
    <source>
        <dbReference type="Ensembl" id="ENSMMDP00005049131.1"/>
    </source>
</evidence>
<dbReference type="AlphaFoldDB" id="A0A668ATS9"/>
<keyword evidence="5 9" id="KW-0812">Transmembrane</keyword>
<reference evidence="10" key="1">
    <citation type="submission" date="2019-06" db="EMBL/GenBank/DDBJ databases">
        <authorList>
            <consortium name="Wellcome Sanger Institute Data Sharing"/>
        </authorList>
    </citation>
    <scope>NUCLEOTIDE SEQUENCE [LARGE SCALE GENOMIC DNA]</scope>
</reference>
<evidence type="ECO:0000256" key="9">
    <source>
        <dbReference type="SAM" id="Phobius"/>
    </source>
</evidence>
<keyword evidence="11" id="KW-1185">Reference proteome</keyword>
<evidence type="ECO:0000256" key="7">
    <source>
        <dbReference type="ARBA" id="ARBA00023136"/>
    </source>
</evidence>
<evidence type="ECO:0000256" key="1">
    <source>
        <dbReference type="ARBA" id="ARBA00003891"/>
    </source>
</evidence>
<dbReference type="GO" id="GO:0008104">
    <property type="term" value="P:intracellular protein localization"/>
    <property type="evidence" value="ECO:0007669"/>
    <property type="project" value="TreeGrafter"/>
</dbReference>
<protein>
    <recommendedName>
        <fullName evidence="4">Protein odr-4 homolog</fullName>
    </recommendedName>
</protein>
<dbReference type="GeneTree" id="ENSGT00390000012568"/>
<evidence type="ECO:0000256" key="3">
    <source>
        <dbReference type="ARBA" id="ARBA00010131"/>
    </source>
</evidence>
<reference evidence="10" key="3">
    <citation type="submission" date="2025-09" db="UniProtKB">
        <authorList>
            <consortium name="Ensembl"/>
        </authorList>
    </citation>
    <scope>IDENTIFICATION</scope>
</reference>
<dbReference type="GO" id="GO:0012505">
    <property type="term" value="C:endomembrane system"/>
    <property type="evidence" value="ECO:0007669"/>
    <property type="project" value="TreeGrafter"/>
</dbReference>
<dbReference type="GO" id="GO:0016020">
    <property type="term" value="C:membrane"/>
    <property type="evidence" value="ECO:0007669"/>
    <property type="project" value="UniProtKB-SubCell"/>
</dbReference>
<feature type="compositionally biased region" description="Polar residues" evidence="8">
    <location>
        <begin position="389"/>
        <end position="398"/>
    </location>
</feature>
<evidence type="ECO:0000256" key="2">
    <source>
        <dbReference type="ARBA" id="ARBA00004370"/>
    </source>
</evidence>
<gene>
    <name evidence="10" type="primary">ODR4</name>
    <name evidence="10" type="synonym">odr4</name>
</gene>
<dbReference type="RefSeq" id="XP_029930464.1">
    <property type="nucleotide sequence ID" value="XM_030074604.1"/>
</dbReference>
<keyword evidence="7 9" id="KW-0472">Membrane</keyword>
<evidence type="ECO:0000256" key="5">
    <source>
        <dbReference type="ARBA" id="ARBA00022692"/>
    </source>
</evidence>
<evidence type="ECO:0000256" key="8">
    <source>
        <dbReference type="SAM" id="MobiDB-lite"/>
    </source>
</evidence>
<evidence type="ECO:0000256" key="4">
    <source>
        <dbReference type="ARBA" id="ARBA00020550"/>
    </source>
</evidence>
<dbReference type="RefSeq" id="XP_029930461.1">
    <property type="nucleotide sequence ID" value="XM_030074601.1"/>
</dbReference>
<sequence length="431" mass="46834">MGRGYIVEDSVEGYLSKMCEAGAGPVTGVLIGQSSGQRDFVVTATRTPQREESAGAAGSSLDKEWVTEHARQVSRMLPGGLSVLGVFIISDADPKDMLISLRQLVFAVENLISKDRLWAAADDDITDRIALHVNSKTRKAVCRSLDVRDPKSTAKPADWRYQSGVCSCWATVSCCLEVDLLLALPENRTSIESMEKCLKDGLKAWAHQVEDGVCLIDGKKLPADTELTAGQKRNVRQTFTAQLLLTPDGQRLADGAQQCGGSVSLRGAIHSRAYLHSNKPKVNLAEKLLKRDVVSTVAVRVQMLLEELLTEEEGKGNSKEKHWAEQLSLPRRVLCPVKGHGPVCVCDYQFSDEGLAEVTDRLKEMLDLDAAEQDLDTRQELAAEPADSSGPTEPSVETVQEPKRNTYTGVAMATAAALLATAASLLYLQDD</sequence>
<dbReference type="OrthoDB" id="21458at2759"/>
<dbReference type="InterPro" id="IPR029454">
    <property type="entry name" value="ODR-4-like"/>
</dbReference>
<dbReference type="PANTHER" id="PTHR33966">
    <property type="entry name" value="PROTEIN ODR-4 HOMOLOG"/>
    <property type="match status" value="1"/>
</dbReference>
<dbReference type="Ensembl" id="ENSMMDT00005050089.1">
    <property type="protein sequence ID" value="ENSMMDP00005049131.1"/>
    <property type="gene ID" value="ENSMMDG00005022337.1"/>
</dbReference>
<comment type="similarity">
    <text evidence="3">Belongs to the ODR-4 family.</text>
</comment>
<keyword evidence="6 9" id="KW-1133">Transmembrane helix</keyword>
<organism evidence="10 11">
    <name type="scientific">Myripristis murdjan</name>
    <name type="common">pinecone soldierfish</name>
    <dbReference type="NCBI Taxonomy" id="586833"/>
    <lineage>
        <taxon>Eukaryota</taxon>
        <taxon>Metazoa</taxon>
        <taxon>Chordata</taxon>
        <taxon>Craniata</taxon>
        <taxon>Vertebrata</taxon>
        <taxon>Euteleostomi</taxon>
        <taxon>Actinopterygii</taxon>
        <taxon>Neopterygii</taxon>
        <taxon>Teleostei</taxon>
        <taxon>Neoteleostei</taxon>
        <taxon>Acanthomorphata</taxon>
        <taxon>Holocentriformes</taxon>
        <taxon>Holocentridae</taxon>
        <taxon>Myripristis</taxon>
    </lineage>
</organism>
<feature type="transmembrane region" description="Helical" evidence="9">
    <location>
        <begin position="407"/>
        <end position="428"/>
    </location>
</feature>
<name>A0A668ATS9_9TELE</name>
<comment type="function">
    <text evidence="1">May play a role in the trafficking of a subset of G-protein coupled receptors.</text>
</comment>
<dbReference type="RefSeq" id="XP_029930460.1">
    <property type="nucleotide sequence ID" value="XM_030074600.1"/>
</dbReference>
<reference evidence="10" key="2">
    <citation type="submission" date="2025-08" db="UniProtKB">
        <authorList>
            <consortium name="Ensembl"/>
        </authorList>
    </citation>
    <scope>IDENTIFICATION</scope>
</reference>
<dbReference type="GeneID" id="115375215"/>
<feature type="region of interest" description="Disordered" evidence="8">
    <location>
        <begin position="381"/>
        <end position="401"/>
    </location>
</feature>
<dbReference type="RefSeq" id="XP_029930462.1">
    <property type="nucleotide sequence ID" value="XM_030074602.1"/>
</dbReference>
<dbReference type="Proteomes" id="UP000472263">
    <property type="component" value="Chromosome 17"/>
</dbReference>
<comment type="subcellular location">
    <subcellularLocation>
        <location evidence="2">Membrane</location>
    </subcellularLocation>
</comment>
<evidence type="ECO:0000313" key="11">
    <source>
        <dbReference type="Proteomes" id="UP000472263"/>
    </source>
</evidence>
<dbReference type="CTD" id="54953"/>